<dbReference type="OrthoDB" id="6242137at2"/>
<dbReference type="AlphaFoldDB" id="A0A4V5NWB6"/>
<dbReference type="Proteomes" id="UP000305674">
    <property type="component" value="Unassembled WGS sequence"/>
</dbReference>
<evidence type="ECO:0000313" key="2">
    <source>
        <dbReference type="EMBL" id="TKB46246.1"/>
    </source>
</evidence>
<feature type="transmembrane region" description="Helical" evidence="1">
    <location>
        <begin position="326"/>
        <end position="350"/>
    </location>
</feature>
<accession>A0A4V5NWB6</accession>
<reference evidence="2 3" key="1">
    <citation type="submission" date="2019-04" db="EMBL/GenBank/DDBJ databases">
        <authorList>
            <person name="Hwang J.C."/>
        </authorList>
    </citation>
    <scope>NUCLEOTIDE SEQUENCE [LARGE SCALE GENOMIC DNA]</scope>
    <source>
        <strain evidence="2 3">IMCC35001</strain>
    </source>
</reference>
<organism evidence="2 3">
    <name type="scientific">Ferrimonas sediminicola</name>
    <dbReference type="NCBI Taxonomy" id="2569538"/>
    <lineage>
        <taxon>Bacteria</taxon>
        <taxon>Pseudomonadati</taxon>
        <taxon>Pseudomonadota</taxon>
        <taxon>Gammaproteobacteria</taxon>
        <taxon>Alteromonadales</taxon>
        <taxon>Ferrimonadaceae</taxon>
        <taxon>Ferrimonas</taxon>
    </lineage>
</organism>
<evidence type="ECO:0000256" key="1">
    <source>
        <dbReference type="SAM" id="Phobius"/>
    </source>
</evidence>
<name>A0A4V5NWB6_9GAMM</name>
<keyword evidence="3" id="KW-1185">Reference proteome</keyword>
<keyword evidence="1" id="KW-0472">Membrane</keyword>
<dbReference type="EMBL" id="SWCI01000022">
    <property type="protein sequence ID" value="TKB46246.1"/>
    <property type="molecule type" value="Genomic_DNA"/>
</dbReference>
<feature type="transmembrane region" description="Helical" evidence="1">
    <location>
        <begin position="12"/>
        <end position="33"/>
    </location>
</feature>
<proteinExistence type="predicted"/>
<keyword evidence="1" id="KW-1133">Transmembrane helix</keyword>
<feature type="transmembrane region" description="Helical" evidence="1">
    <location>
        <begin position="413"/>
        <end position="432"/>
    </location>
</feature>
<comment type="caution">
    <text evidence="2">The sequence shown here is derived from an EMBL/GenBank/DDBJ whole genome shotgun (WGS) entry which is preliminary data.</text>
</comment>
<feature type="transmembrane region" description="Helical" evidence="1">
    <location>
        <begin position="380"/>
        <end position="401"/>
    </location>
</feature>
<gene>
    <name evidence="2" type="ORF">FCL40_18065</name>
</gene>
<feature type="transmembrane region" description="Helical" evidence="1">
    <location>
        <begin position="45"/>
        <end position="72"/>
    </location>
</feature>
<protein>
    <submittedName>
        <fullName evidence="2">ABC transporter permease</fullName>
    </submittedName>
</protein>
<keyword evidence="1" id="KW-0812">Transmembrane</keyword>
<sequence length="450" mass="50485">MLLKQLVSEQALTLVLGLLISWCVYPLLLTWWQNQHGSTLGSTQWLFALLCPLVAVLLVFTVQIPALAAPLSRIQFCRDAGQAISPRQRRLRWLNGTLQVSLTLVIATLTLSSWLEQKQFDQQPFPEELWQHRLTPPQTVHYPDWVKRPDDDVAYSNVSTIDPSADYYELPEQGAVKWGAFKMAISSNYLQVIAAHWLTPQQPDDHGTVVINRTLADKLLASRGGHPKEYLSLVGQRLKVQKLWEDNFTIGGVIDDLPHFGNSGVSRPIFYSPLDGSGHQLYLLTGDEQLPSRFSSWAVQEWPGLKSTPQGSLSTLVNRLERAQRVMVSLGQGLTLLLLPALLFTLLSSIGARVEEDKTKLGTQLALGVRHRELHRAMALWLWSMTLAALPLALICLALGFRLTDLAPNEFSLAAFLVSALILLLLQPWALWPLHRQLQRPIAELLRYTG</sequence>
<evidence type="ECO:0000313" key="3">
    <source>
        <dbReference type="Proteomes" id="UP000305674"/>
    </source>
</evidence>
<dbReference type="RefSeq" id="WP_136854671.1">
    <property type="nucleotide sequence ID" value="NZ_SWCI01000022.1"/>
</dbReference>